<name>A0AAW7QEQ7_STRVE</name>
<evidence type="ECO:0000313" key="2">
    <source>
        <dbReference type="Proteomes" id="UP001172310"/>
    </source>
</evidence>
<reference evidence="1" key="1">
    <citation type="submission" date="2023-07" db="EMBL/GenBank/DDBJ databases">
        <title>SVep1, a Temperate Phage of Human Oral Commensal Streptococcus vestibularis.</title>
        <authorList>
            <person name="Wu M."/>
            <person name="Zhu Y."/>
            <person name="Li Y."/>
        </authorList>
    </citation>
    <scope>NUCLEOTIDE SEQUENCE</scope>
    <source>
        <strain evidence="1">SVE8</strain>
    </source>
</reference>
<proteinExistence type="predicted"/>
<dbReference type="AlphaFoldDB" id="A0AAW7QEQ7"/>
<dbReference type="EMBL" id="JAUJGC010000007">
    <property type="protein sequence ID" value="MDN5268969.1"/>
    <property type="molecule type" value="Genomic_DNA"/>
</dbReference>
<gene>
    <name evidence="1" type="ORF">QY913_02110</name>
</gene>
<evidence type="ECO:0000313" key="1">
    <source>
        <dbReference type="EMBL" id="MDN5268969.1"/>
    </source>
</evidence>
<dbReference type="Proteomes" id="UP001172310">
    <property type="component" value="Unassembled WGS sequence"/>
</dbReference>
<comment type="caution">
    <text evidence="1">The sequence shown here is derived from an EMBL/GenBank/DDBJ whole genome shotgun (WGS) entry which is preliminary data.</text>
</comment>
<organism evidence="1 2">
    <name type="scientific">Streptococcus vestibularis</name>
    <dbReference type="NCBI Taxonomy" id="1343"/>
    <lineage>
        <taxon>Bacteria</taxon>
        <taxon>Bacillati</taxon>
        <taxon>Bacillota</taxon>
        <taxon>Bacilli</taxon>
        <taxon>Lactobacillales</taxon>
        <taxon>Streptococcaceae</taxon>
        <taxon>Streptococcus</taxon>
    </lineage>
</organism>
<protein>
    <submittedName>
        <fullName evidence="1">Uncharacterized protein</fullName>
    </submittedName>
</protein>
<accession>A0AAW7QEQ7</accession>
<dbReference type="RefSeq" id="WP_272147968.1">
    <property type="nucleotide sequence ID" value="NZ_CAUFED010000078.1"/>
</dbReference>
<sequence length="74" mass="8792">MSYNGCWVRGGDYNNNNGGSNNTLMIGYEILRNAPHYRYENDIHYYLKDDVDYYYYSNGKRVLLKIKAQILKLQ</sequence>